<name>A0A5A9N927_9TELE</name>
<dbReference type="InterPro" id="IPR036179">
    <property type="entry name" value="Ig-like_dom_sf"/>
</dbReference>
<dbReference type="EMBL" id="SOYY01000021">
    <property type="protein sequence ID" value="KAA0705853.1"/>
    <property type="molecule type" value="Genomic_DNA"/>
</dbReference>
<accession>A0A5A9N927</accession>
<evidence type="ECO:0000256" key="1">
    <source>
        <dbReference type="ARBA" id="ARBA00004167"/>
    </source>
</evidence>
<protein>
    <recommendedName>
        <fullName evidence="6">Ig-like domain-containing protein</fullName>
    </recommendedName>
</protein>
<dbReference type="PROSITE" id="PS51257">
    <property type="entry name" value="PROKAR_LIPOPROTEIN"/>
    <property type="match status" value="1"/>
</dbReference>
<feature type="signal peptide" evidence="5">
    <location>
        <begin position="1"/>
        <end position="25"/>
    </location>
</feature>
<reference evidence="7 8" key="1">
    <citation type="journal article" date="2019" name="Mol. Ecol. Resour.">
        <title>Chromosome-level genome assembly of Triplophysa tibetana, a fish adapted to the harsh high-altitude environment of the Tibetan Plateau.</title>
        <authorList>
            <person name="Yang X."/>
            <person name="Liu H."/>
            <person name="Ma Z."/>
            <person name="Zou Y."/>
            <person name="Zou M."/>
            <person name="Mao Y."/>
            <person name="Li X."/>
            <person name="Wang H."/>
            <person name="Chen T."/>
            <person name="Wang W."/>
            <person name="Yang R."/>
        </authorList>
    </citation>
    <scope>NUCLEOTIDE SEQUENCE [LARGE SCALE GENOMIC DNA]</scope>
    <source>
        <strain evidence="7">TTIB1903HZAU</strain>
        <tissue evidence="7">Muscle</tissue>
    </source>
</reference>
<evidence type="ECO:0000259" key="6">
    <source>
        <dbReference type="PROSITE" id="PS50835"/>
    </source>
</evidence>
<dbReference type="InterPro" id="IPR007110">
    <property type="entry name" value="Ig-like_dom"/>
</dbReference>
<dbReference type="GO" id="GO:0005886">
    <property type="term" value="C:plasma membrane"/>
    <property type="evidence" value="ECO:0007669"/>
    <property type="project" value="TreeGrafter"/>
</dbReference>
<evidence type="ECO:0000256" key="5">
    <source>
        <dbReference type="SAM" id="SignalP"/>
    </source>
</evidence>
<dbReference type="Proteomes" id="UP000324632">
    <property type="component" value="Chromosome 21"/>
</dbReference>
<evidence type="ECO:0000256" key="3">
    <source>
        <dbReference type="ARBA" id="ARBA00022989"/>
    </source>
</evidence>
<keyword evidence="3" id="KW-1133">Transmembrane helix</keyword>
<dbReference type="GO" id="GO:0033691">
    <property type="term" value="F:sialic acid binding"/>
    <property type="evidence" value="ECO:0007669"/>
    <property type="project" value="TreeGrafter"/>
</dbReference>
<dbReference type="PANTHER" id="PTHR12035:SF128">
    <property type="entry name" value="BRANCHED CHAIN KETO ACID DEHYDROGENASE E1 SUBUNIT BETA,-LIKE-RELATED"/>
    <property type="match status" value="1"/>
</dbReference>
<dbReference type="InterPro" id="IPR051036">
    <property type="entry name" value="SIGLEC"/>
</dbReference>
<dbReference type="GO" id="GO:0007155">
    <property type="term" value="P:cell adhesion"/>
    <property type="evidence" value="ECO:0007669"/>
    <property type="project" value="TreeGrafter"/>
</dbReference>
<proteinExistence type="predicted"/>
<dbReference type="PROSITE" id="PS50835">
    <property type="entry name" value="IG_LIKE"/>
    <property type="match status" value="1"/>
</dbReference>
<dbReference type="AlphaFoldDB" id="A0A5A9N927"/>
<evidence type="ECO:0000313" key="8">
    <source>
        <dbReference type="Proteomes" id="UP000324632"/>
    </source>
</evidence>
<organism evidence="7 8">
    <name type="scientific">Triplophysa tibetana</name>
    <dbReference type="NCBI Taxonomy" id="1572043"/>
    <lineage>
        <taxon>Eukaryota</taxon>
        <taxon>Metazoa</taxon>
        <taxon>Chordata</taxon>
        <taxon>Craniata</taxon>
        <taxon>Vertebrata</taxon>
        <taxon>Euteleostomi</taxon>
        <taxon>Actinopterygii</taxon>
        <taxon>Neopterygii</taxon>
        <taxon>Teleostei</taxon>
        <taxon>Ostariophysi</taxon>
        <taxon>Cypriniformes</taxon>
        <taxon>Nemacheilidae</taxon>
        <taxon>Triplophysa</taxon>
    </lineage>
</organism>
<keyword evidence="4" id="KW-0472">Membrane</keyword>
<evidence type="ECO:0000313" key="7">
    <source>
        <dbReference type="EMBL" id="KAA0705853.1"/>
    </source>
</evidence>
<keyword evidence="8" id="KW-1185">Reference proteome</keyword>
<gene>
    <name evidence="7" type="ORF">E1301_Tti004615</name>
</gene>
<comment type="caution">
    <text evidence="7">The sequence shown here is derived from an EMBL/GenBank/DDBJ whole genome shotgun (WGS) entry which is preliminary data.</text>
</comment>
<dbReference type="PANTHER" id="PTHR12035">
    <property type="entry name" value="SIALIC ACID BINDING IMMUNOGLOBULIN-LIKE LECTIN"/>
    <property type="match status" value="1"/>
</dbReference>
<evidence type="ECO:0000256" key="4">
    <source>
        <dbReference type="ARBA" id="ARBA00023136"/>
    </source>
</evidence>
<feature type="domain" description="Ig-like" evidence="6">
    <location>
        <begin position="130"/>
        <end position="235"/>
    </location>
</feature>
<sequence length="347" mass="38092">MQRMKFSVGLVLLCVLHMWIGSSSGCFAEDGGHLELHLEQKFITAAAGCAQIPCGFTDLPTAYMASEIWFKGSPESPLGPEEVEKTNGLSRALSTLKECSIILWDLIGLDRTEEYGFMLKLATNETQIFPETVQVSYSAVKMNISLSSDVMVATKMTVLTCSLSDLCLASDPKITWKGLRSKKYFPQRHRLKEDKVLKYYEKLLYTPVPEDHQAEVTCEVTFGKNLTASASVTLTVHSEPQILNSSACTQQQNLLTCVCVSQGVPLPDVHSPLLQDKSVIASDGHMIVKSTFMITAEDFGRIGTVICIATNNLGQANMTLPVIFEGNPDQSNEIPVIFEGNPDPDTE</sequence>
<comment type="subcellular location">
    <subcellularLocation>
        <location evidence="1">Membrane</location>
        <topology evidence="1">Single-pass membrane protein</topology>
    </subcellularLocation>
</comment>
<keyword evidence="5" id="KW-0732">Signal</keyword>
<dbReference type="SUPFAM" id="SSF48726">
    <property type="entry name" value="Immunoglobulin"/>
    <property type="match status" value="2"/>
</dbReference>
<evidence type="ECO:0000256" key="2">
    <source>
        <dbReference type="ARBA" id="ARBA00022692"/>
    </source>
</evidence>
<feature type="chain" id="PRO_5023112960" description="Ig-like domain-containing protein" evidence="5">
    <location>
        <begin position="26"/>
        <end position="347"/>
    </location>
</feature>
<keyword evidence="2" id="KW-0812">Transmembrane</keyword>
<dbReference type="InterPro" id="IPR013783">
    <property type="entry name" value="Ig-like_fold"/>
</dbReference>
<dbReference type="Gene3D" id="2.60.40.10">
    <property type="entry name" value="Immunoglobulins"/>
    <property type="match status" value="2"/>
</dbReference>